<reference evidence="3 4" key="1">
    <citation type="journal article" date="2019" name="Int. J. Syst. Evol. Microbiol.">
        <title>The Global Catalogue of Microorganisms (GCM) 10K type strain sequencing project: providing services to taxonomists for standard genome sequencing and annotation.</title>
        <authorList>
            <consortium name="The Broad Institute Genomics Platform"/>
            <consortium name="The Broad Institute Genome Sequencing Center for Infectious Disease"/>
            <person name="Wu L."/>
            <person name="Ma J."/>
        </authorList>
    </citation>
    <scope>NUCLEOTIDE SEQUENCE [LARGE SCALE GENOMIC DNA]</scope>
    <source>
        <strain evidence="3 4">JCM 15914</strain>
    </source>
</reference>
<dbReference type="PANTHER" id="PTHR22893">
    <property type="entry name" value="NADH OXIDOREDUCTASE-RELATED"/>
    <property type="match status" value="1"/>
</dbReference>
<dbReference type="EMBL" id="BAAAQA010000025">
    <property type="protein sequence ID" value="GAA2120910.1"/>
    <property type="molecule type" value="Genomic_DNA"/>
</dbReference>
<keyword evidence="4" id="KW-1185">Reference proteome</keyword>
<dbReference type="Proteomes" id="UP001500166">
    <property type="component" value="Unassembled WGS sequence"/>
</dbReference>
<dbReference type="InterPro" id="IPR045247">
    <property type="entry name" value="Oye-like"/>
</dbReference>
<gene>
    <name evidence="3" type="ORF">GCM10009824_22970</name>
</gene>
<accession>A0ABN2Y4V2</accession>
<organism evidence="3 4">
    <name type="scientific">Kocuria atrinae</name>
    <dbReference type="NCBI Taxonomy" id="592377"/>
    <lineage>
        <taxon>Bacteria</taxon>
        <taxon>Bacillati</taxon>
        <taxon>Actinomycetota</taxon>
        <taxon>Actinomycetes</taxon>
        <taxon>Micrococcales</taxon>
        <taxon>Micrococcaceae</taxon>
        <taxon>Kocuria</taxon>
    </lineage>
</organism>
<sequence>MTILFDPLKVGQYELKNRVVMAPLTRMRADADGVPTDIMVEHYAQRASAGLVVAEGTFPTVVSRGYVNEPGLATDEQAAGWGRVADAVHERDGLFFIQIMHAGRLVHPALTEGQQGEAPSAIAPGQPIHIPGGKEETPEPRALELDELPRVRDEFVAAARRAVDAGVDGVELHSANGYLLQQFLTPASNQRTDEYGGSPENRARFVIEVTRAVAEEIGADRVGIRISPQHNVQGAVEADHEDAVATYETLVDGIKDLGLAYLSMLYKDIDSEFVQDLRTRFGGPFMLNSGFSEHTDLEESEHIVQDNIADAVVVGRALIANPDLVERWRDGLELNKPDSKTFYGGGARGYTDYPFAKVTVQ</sequence>
<dbReference type="InterPro" id="IPR001155">
    <property type="entry name" value="OxRdtase_FMN_N"/>
</dbReference>
<proteinExistence type="predicted"/>
<feature type="domain" description="NADH:flavin oxidoreductase/NADH oxidase N-terminal" evidence="2">
    <location>
        <begin position="4"/>
        <end position="335"/>
    </location>
</feature>
<evidence type="ECO:0000256" key="1">
    <source>
        <dbReference type="SAM" id="MobiDB-lite"/>
    </source>
</evidence>
<evidence type="ECO:0000313" key="3">
    <source>
        <dbReference type="EMBL" id="GAA2120910.1"/>
    </source>
</evidence>
<feature type="region of interest" description="Disordered" evidence="1">
    <location>
        <begin position="113"/>
        <end position="140"/>
    </location>
</feature>
<comment type="caution">
    <text evidence="3">The sequence shown here is derived from an EMBL/GenBank/DDBJ whole genome shotgun (WGS) entry which is preliminary data.</text>
</comment>
<dbReference type="RefSeq" id="WP_344225169.1">
    <property type="nucleotide sequence ID" value="NZ_BAAAQA010000025.1"/>
</dbReference>
<dbReference type="Pfam" id="PF00724">
    <property type="entry name" value="Oxidored_FMN"/>
    <property type="match status" value="1"/>
</dbReference>
<name>A0ABN2Y4V2_9MICC</name>
<dbReference type="CDD" id="cd02933">
    <property type="entry name" value="OYE_like_FMN"/>
    <property type="match status" value="1"/>
</dbReference>
<evidence type="ECO:0000313" key="4">
    <source>
        <dbReference type="Proteomes" id="UP001500166"/>
    </source>
</evidence>
<dbReference type="InterPro" id="IPR013785">
    <property type="entry name" value="Aldolase_TIM"/>
</dbReference>
<protein>
    <submittedName>
        <fullName evidence="3">Alkene reductase</fullName>
    </submittedName>
</protein>
<dbReference type="PANTHER" id="PTHR22893:SF91">
    <property type="entry name" value="NADPH DEHYDROGENASE 2-RELATED"/>
    <property type="match status" value="1"/>
</dbReference>
<evidence type="ECO:0000259" key="2">
    <source>
        <dbReference type="Pfam" id="PF00724"/>
    </source>
</evidence>
<dbReference type="SUPFAM" id="SSF51395">
    <property type="entry name" value="FMN-linked oxidoreductases"/>
    <property type="match status" value="1"/>
</dbReference>
<dbReference type="Gene3D" id="3.20.20.70">
    <property type="entry name" value="Aldolase class I"/>
    <property type="match status" value="1"/>
</dbReference>